<evidence type="ECO:0000313" key="1">
    <source>
        <dbReference type="EMBL" id="KAK4887078.1"/>
    </source>
</evidence>
<reference evidence="2" key="1">
    <citation type="submission" date="2023-01" db="EMBL/GenBank/DDBJ databases">
        <title>Key to firefly adult light organ development and bioluminescence: homeobox transcription factors regulate luciferase expression and transportation to peroxisome.</title>
        <authorList>
            <person name="Fu X."/>
        </authorList>
    </citation>
    <scope>NUCLEOTIDE SEQUENCE [LARGE SCALE GENOMIC DNA]</scope>
</reference>
<name>A0AAN7PIG3_9COLE</name>
<dbReference type="Proteomes" id="UP001353858">
    <property type="component" value="Unassembled WGS sequence"/>
</dbReference>
<dbReference type="AlphaFoldDB" id="A0AAN7PIG3"/>
<comment type="caution">
    <text evidence="1">The sequence shown here is derived from an EMBL/GenBank/DDBJ whole genome shotgun (WGS) entry which is preliminary data.</text>
</comment>
<organism evidence="1 2">
    <name type="scientific">Aquatica leii</name>
    <dbReference type="NCBI Taxonomy" id="1421715"/>
    <lineage>
        <taxon>Eukaryota</taxon>
        <taxon>Metazoa</taxon>
        <taxon>Ecdysozoa</taxon>
        <taxon>Arthropoda</taxon>
        <taxon>Hexapoda</taxon>
        <taxon>Insecta</taxon>
        <taxon>Pterygota</taxon>
        <taxon>Neoptera</taxon>
        <taxon>Endopterygota</taxon>
        <taxon>Coleoptera</taxon>
        <taxon>Polyphaga</taxon>
        <taxon>Elateriformia</taxon>
        <taxon>Elateroidea</taxon>
        <taxon>Lampyridae</taxon>
        <taxon>Luciolinae</taxon>
        <taxon>Aquatica</taxon>
    </lineage>
</organism>
<sequence>MQKKYGRYVCDKHFLESSKVPGTRRGLQLNAVLFLYGLLQIPQVAEVCSEKSVTFPPSTSTSFIKQTIQEINPTIVSDIIDVQNTAECSTFATGSTDISRRQKILQEVQCTRQTQLTPKCKKLYIHMLMKKRIILLCSK</sequence>
<keyword evidence="2" id="KW-1185">Reference proteome</keyword>
<protein>
    <submittedName>
        <fullName evidence="1">Uncharacterized protein</fullName>
    </submittedName>
</protein>
<proteinExistence type="predicted"/>
<evidence type="ECO:0000313" key="2">
    <source>
        <dbReference type="Proteomes" id="UP001353858"/>
    </source>
</evidence>
<accession>A0AAN7PIG3</accession>
<gene>
    <name evidence="1" type="ORF">RN001_003349</name>
</gene>
<dbReference type="EMBL" id="JARPUR010000001">
    <property type="protein sequence ID" value="KAK4887078.1"/>
    <property type="molecule type" value="Genomic_DNA"/>
</dbReference>